<accession>A0A346FHR9</accession>
<organism evidence="1 2">
    <name type="scientific">Erwinia phage SunLIRen</name>
    <dbReference type="NCBI Taxonomy" id="2267654"/>
    <lineage>
        <taxon>Viruses</taxon>
        <taxon>Duplodnaviria</taxon>
        <taxon>Heunggongvirae</taxon>
        <taxon>Uroviricota</taxon>
        <taxon>Caudoviricetes</taxon>
        <taxon>Andersonviridae</taxon>
        <taxon>Ounavirinae</taxon>
        <taxon>Kolesnikvirus</taxon>
        <taxon>Kolesnikvirus Ea214</taxon>
    </lineage>
</organism>
<name>A0A346FHR9_9CAUD</name>
<gene>
    <name evidence="1" type="ORF">SUNLIREN_27</name>
</gene>
<dbReference type="Proteomes" id="UP000257815">
    <property type="component" value="Segment"/>
</dbReference>
<protein>
    <submittedName>
        <fullName evidence="1">Uncharacterized protein</fullName>
    </submittedName>
</protein>
<sequence length="92" mass="10746">MKLSESESKTVNRLMRDIGFTIMTASKQPVMEWYNGVIDGKEKMVNLWRFNGELQFELYDNTLKSPVKSTKDLEQSYTIWANGHFIINPKKV</sequence>
<evidence type="ECO:0000313" key="2">
    <source>
        <dbReference type="Proteomes" id="UP000257815"/>
    </source>
</evidence>
<evidence type="ECO:0000313" key="1">
    <source>
        <dbReference type="EMBL" id="AXN57349.1"/>
    </source>
</evidence>
<proteinExistence type="predicted"/>
<reference evidence="2" key="1">
    <citation type="submission" date="2018-06" db="EMBL/GenBank/DDBJ databases">
        <authorList>
            <person name="Sharma R."/>
            <person name="Ke K."/>
            <person name="Breakwell D.P."/>
            <person name="Hope S."/>
            <person name="Grose J.H."/>
        </authorList>
    </citation>
    <scope>NUCLEOTIDE SEQUENCE [LARGE SCALE GENOMIC DNA]</scope>
</reference>
<dbReference type="EMBL" id="MH426725">
    <property type="protein sequence ID" value="AXN57349.1"/>
    <property type="molecule type" value="Genomic_DNA"/>
</dbReference>